<protein>
    <submittedName>
        <fullName evidence="3">Uncharacterized protein</fullName>
    </submittedName>
</protein>
<dbReference type="Gene3D" id="3.40.50.720">
    <property type="entry name" value="NAD(P)-binding Rossmann-like Domain"/>
    <property type="match status" value="1"/>
</dbReference>
<dbReference type="PANTHER" id="PTHR43544">
    <property type="entry name" value="SHORT-CHAIN DEHYDROGENASE/REDUCTASE"/>
    <property type="match status" value="1"/>
</dbReference>
<feature type="compositionally biased region" description="Basic and acidic residues" evidence="2">
    <location>
        <begin position="488"/>
        <end position="516"/>
    </location>
</feature>
<dbReference type="InterPro" id="IPR002347">
    <property type="entry name" value="SDR_fam"/>
</dbReference>
<dbReference type="SUPFAM" id="SSF51735">
    <property type="entry name" value="NAD(P)-binding Rossmann-fold domains"/>
    <property type="match status" value="1"/>
</dbReference>
<dbReference type="EMBL" id="JAWDJX010000012">
    <property type="protein sequence ID" value="KAK3054281.1"/>
    <property type="molecule type" value="Genomic_DNA"/>
</dbReference>
<comment type="similarity">
    <text evidence="1">Belongs to the short-chain dehydrogenases/reductases (SDR) family.</text>
</comment>
<dbReference type="GO" id="GO:0005737">
    <property type="term" value="C:cytoplasm"/>
    <property type="evidence" value="ECO:0007669"/>
    <property type="project" value="TreeGrafter"/>
</dbReference>
<feature type="region of interest" description="Disordered" evidence="2">
    <location>
        <begin position="446"/>
        <end position="469"/>
    </location>
</feature>
<organism evidence="3 4">
    <name type="scientific">Extremus antarcticus</name>
    <dbReference type="NCBI Taxonomy" id="702011"/>
    <lineage>
        <taxon>Eukaryota</taxon>
        <taxon>Fungi</taxon>
        <taxon>Dikarya</taxon>
        <taxon>Ascomycota</taxon>
        <taxon>Pezizomycotina</taxon>
        <taxon>Dothideomycetes</taxon>
        <taxon>Dothideomycetidae</taxon>
        <taxon>Mycosphaerellales</taxon>
        <taxon>Extremaceae</taxon>
        <taxon>Extremus</taxon>
    </lineage>
</organism>
<dbReference type="PRINTS" id="PR00081">
    <property type="entry name" value="GDHRDH"/>
</dbReference>
<gene>
    <name evidence="3" type="ORF">LTR09_004549</name>
</gene>
<dbReference type="InterPro" id="IPR036291">
    <property type="entry name" value="NAD(P)-bd_dom_sf"/>
</dbReference>
<dbReference type="PANTHER" id="PTHR43544:SF36">
    <property type="entry name" value="CHAIN OXIDOREDUCTASE (CSGA), PUTATIVE (AFU_ORTHOLOGUE AFUA_4G00910)-RELATED"/>
    <property type="match status" value="1"/>
</dbReference>
<proteinExistence type="inferred from homology"/>
<evidence type="ECO:0000256" key="1">
    <source>
        <dbReference type="ARBA" id="ARBA00006484"/>
    </source>
</evidence>
<evidence type="ECO:0000256" key="2">
    <source>
        <dbReference type="SAM" id="MobiDB-lite"/>
    </source>
</evidence>
<feature type="region of interest" description="Disordered" evidence="2">
    <location>
        <begin position="481"/>
        <end position="528"/>
    </location>
</feature>
<accession>A0AAJ0G9C5</accession>
<dbReference type="InterPro" id="IPR051468">
    <property type="entry name" value="Fungal_SecMetab_SDRs"/>
</dbReference>
<keyword evidence="4" id="KW-1185">Reference proteome</keyword>
<comment type="caution">
    <text evidence="3">The sequence shown here is derived from an EMBL/GenBank/DDBJ whole genome shotgun (WGS) entry which is preliminary data.</text>
</comment>
<dbReference type="Proteomes" id="UP001271007">
    <property type="component" value="Unassembled WGS sequence"/>
</dbReference>
<evidence type="ECO:0000313" key="4">
    <source>
        <dbReference type="Proteomes" id="UP001271007"/>
    </source>
</evidence>
<name>A0AAJ0G9C5_9PEZI</name>
<dbReference type="PRINTS" id="PR00080">
    <property type="entry name" value="SDRFAMILY"/>
</dbReference>
<reference evidence="3" key="1">
    <citation type="submission" date="2023-04" db="EMBL/GenBank/DDBJ databases">
        <title>Black Yeasts Isolated from many extreme environments.</title>
        <authorList>
            <person name="Coleine C."/>
            <person name="Stajich J.E."/>
            <person name="Selbmann L."/>
        </authorList>
    </citation>
    <scope>NUCLEOTIDE SEQUENCE</scope>
    <source>
        <strain evidence="3">CCFEE 5312</strain>
    </source>
</reference>
<sequence>MASYFITGANRGIGLELTRQLSELPESKVSKIFAAIRSSPPDALQILVDSSNGRIVPVQVQITDRSSVDQAAQTVSQKLNGKGLDVLINNAGLSHYIPGPIESMSEATLREAFDVNVVAVHSVIAAFLPLLRKGQQKKIVTISSTVGAISKAQYLMRLPTPSYKASKAAVNMLTVNYALQLKDEGFTVFPLSPGWLKTDLGTENADLDVEVGVKATLDIILNAGPECNGRFRDIKVEGSEKTQPGRIQAYLPCLLAASKLASDGTFNKELSQKYKGYLVCLQWETAMQPALTLSTTAPQSLFHQQPLMPAFTEAEMAQSNTDISLHALYEAFDDINRLLDTVYPRSYFNTFRNFMLYNIVAFTPVNTLPFDGSMAEIHKYAGIVADAIIRYHADKLWPKRKEERKGDLTRALQTYVLHLLQCDISCDVSGTGVLRRLFAVNESMMVRRSRETKDNRSPSPPLEKITKGMSALLTPEDFLEDVNEENFESEKEGPTDTEPPKTDRPASELGERHEQTETDEAVSETAKE</sequence>
<dbReference type="AlphaFoldDB" id="A0AAJ0G9C5"/>
<dbReference type="GO" id="GO:0016491">
    <property type="term" value="F:oxidoreductase activity"/>
    <property type="evidence" value="ECO:0007669"/>
    <property type="project" value="TreeGrafter"/>
</dbReference>
<dbReference type="CDD" id="cd05325">
    <property type="entry name" value="carb_red_sniffer_like_SDR_c"/>
    <property type="match status" value="1"/>
</dbReference>
<dbReference type="Pfam" id="PF00106">
    <property type="entry name" value="adh_short"/>
    <property type="match status" value="1"/>
</dbReference>
<evidence type="ECO:0000313" key="3">
    <source>
        <dbReference type="EMBL" id="KAK3054281.1"/>
    </source>
</evidence>